<evidence type="ECO:0000256" key="6">
    <source>
        <dbReference type="ARBA" id="ARBA00022490"/>
    </source>
</evidence>
<proteinExistence type="inferred from homology"/>
<dbReference type="OrthoDB" id="166907at2759"/>
<evidence type="ECO:0000256" key="5">
    <source>
        <dbReference type="ARBA" id="ARBA00020264"/>
    </source>
</evidence>
<keyword evidence="6" id="KW-0963">Cytoplasm</keyword>
<dbReference type="Gene3D" id="3.40.50.300">
    <property type="entry name" value="P-loop containing nucleotide triphosphate hydrolases"/>
    <property type="match status" value="1"/>
</dbReference>
<organism evidence="10 11">
    <name type="scientific">Psylliodes chrysocephalus</name>
    <dbReference type="NCBI Taxonomy" id="3402493"/>
    <lineage>
        <taxon>Eukaryota</taxon>
        <taxon>Metazoa</taxon>
        <taxon>Ecdysozoa</taxon>
        <taxon>Arthropoda</taxon>
        <taxon>Hexapoda</taxon>
        <taxon>Insecta</taxon>
        <taxon>Pterygota</taxon>
        <taxon>Neoptera</taxon>
        <taxon>Endopterygota</taxon>
        <taxon>Coleoptera</taxon>
        <taxon>Polyphaga</taxon>
        <taxon>Cucujiformia</taxon>
        <taxon>Chrysomeloidea</taxon>
        <taxon>Chrysomelidae</taxon>
        <taxon>Galerucinae</taxon>
        <taxon>Alticini</taxon>
        <taxon>Psylliodes</taxon>
    </lineage>
</organism>
<evidence type="ECO:0000313" key="10">
    <source>
        <dbReference type="EMBL" id="CAH1107547.1"/>
    </source>
</evidence>
<evidence type="ECO:0000256" key="9">
    <source>
        <dbReference type="SAM" id="MobiDB-lite"/>
    </source>
</evidence>
<sequence length="285" mass="33421">MLRNYLTTHPYTKFVLIEDTIQERGKPIFDFLLKTHLEKPQNTVHYFVFQDIIGRIKQKLKHNNIILHDFVTNIFCWNKDPKTGNFEETTKNLGGNSVIFIDSLAHVIYKFGLAETYRILNNLKKDAAVQQIVVLLHQDLLEEHLRVEQLLEHLCTLSITLFPNVNSENGRLQYTYKKVGGKIIKGIEEYWIDNQNLVTKKIEKLDTKKLLEKSVSAEINPETLSTFKIGLTEEDKRIRDERRGEILPYLPKPENQNDQDSGKIFYQFDEVDDWDEEDPDDDLDI</sequence>
<dbReference type="Pfam" id="PF10483">
    <property type="entry name" value="Elong_Iki1"/>
    <property type="match status" value="1"/>
</dbReference>
<dbReference type="GO" id="GO:0000049">
    <property type="term" value="F:tRNA binding"/>
    <property type="evidence" value="ECO:0007669"/>
    <property type="project" value="TreeGrafter"/>
</dbReference>
<dbReference type="GO" id="GO:0005829">
    <property type="term" value="C:cytosol"/>
    <property type="evidence" value="ECO:0007669"/>
    <property type="project" value="TreeGrafter"/>
</dbReference>
<keyword evidence="11" id="KW-1185">Reference proteome</keyword>
<keyword evidence="7" id="KW-0819">tRNA processing</keyword>
<evidence type="ECO:0000256" key="7">
    <source>
        <dbReference type="ARBA" id="ARBA00022694"/>
    </source>
</evidence>
<dbReference type="InterPro" id="IPR019519">
    <property type="entry name" value="Elp5"/>
</dbReference>
<evidence type="ECO:0000256" key="3">
    <source>
        <dbReference type="ARBA" id="ARBA00005043"/>
    </source>
</evidence>
<comment type="similarity">
    <text evidence="4">Belongs to the ELP5 family.</text>
</comment>
<gene>
    <name evidence="10" type="ORF">PSYICH_LOCUS8200</name>
</gene>
<dbReference type="GO" id="GO:0002098">
    <property type="term" value="P:tRNA wobble uridine modification"/>
    <property type="evidence" value="ECO:0007669"/>
    <property type="project" value="InterPro"/>
</dbReference>
<evidence type="ECO:0000256" key="2">
    <source>
        <dbReference type="ARBA" id="ARBA00004496"/>
    </source>
</evidence>
<evidence type="ECO:0000313" key="11">
    <source>
        <dbReference type="Proteomes" id="UP001153636"/>
    </source>
</evidence>
<keyword evidence="8" id="KW-0539">Nucleus</keyword>
<dbReference type="GO" id="GO:0033588">
    <property type="term" value="C:elongator holoenzyme complex"/>
    <property type="evidence" value="ECO:0007669"/>
    <property type="project" value="InterPro"/>
</dbReference>
<name>A0A9P0CQC6_9CUCU</name>
<dbReference type="EMBL" id="OV651834">
    <property type="protein sequence ID" value="CAH1107547.1"/>
    <property type="molecule type" value="Genomic_DNA"/>
</dbReference>
<dbReference type="Proteomes" id="UP001153636">
    <property type="component" value="Chromosome 22"/>
</dbReference>
<comment type="subcellular location">
    <subcellularLocation>
        <location evidence="2">Cytoplasm</location>
    </subcellularLocation>
    <subcellularLocation>
        <location evidence="1">Nucleus</location>
    </subcellularLocation>
</comment>
<dbReference type="PANTHER" id="PTHR15641">
    <property type="entry name" value="ELONGATOR COMPLEX PROTEIN 5"/>
    <property type="match status" value="1"/>
</dbReference>
<evidence type="ECO:0000256" key="8">
    <source>
        <dbReference type="ARBA" id="ARBA00023242"/>
    </source>
</evidence>
<comment type="pathway">
    <text evidence="3">tRNA modification; 5-methoxycarbonylmethyl-2-thiouridine-tRNA biosynthesis.</text>
</comment>
<protein>
    <recommendedName>
        <fullName evidence="5">Elongator complex protein 5</fullName>
    </recommendedName>
</protein>
<dbReference type="PANTHER" id="PTHR15641:SF1">
    <property type="entry name" value="ELONGATOR COMPLEX PROTEIN 5"/>
    <property type="match status" value="1"/>
</dbReference>
<dbReference type="AlphaFoldDB" id="A0A9P0CQC6"/>
<evidence type="ECO:0000256" key="4">
    <source>
        <dbReference type="ARBA" id="ARBA00009567"/>
    </source>
</evidence>
<feature type="region of interest" description="Disordered" evidence="9">
    <location>
        <begin position="242"/>
        <end position="263"/>
    </location>
</feature>
<evidence type="ECO:0000256" key="1">
    <source>
        <dbReference type="ARBA" id="ARBA00004123"/>
    </source>
</evidence>
<dbReference type="InterPro" id="IPR027417">
    <property type="entry name" value="P-loop_NTPase"/>
</dbReference>
<reference evidence="10" key="1">
    <citation type="submission" date="2022-01" db="EMBL/GenBank/DDBJ databases">
        <authorList>
            <person name="King R."/>
        </authorList>
    </citation>
    <scope>NUCLEOTIDE SEQUENCE</scope>
</reference>
<dbReference type="GO" id="GO:0005634">
    <property type="term" value="C:nucleus"/>
    <property type="evidence" value="ECO:0007669"/>
    <property type="project" value="UniProtKB-SubCell"/>
</dbReference>
<accession>A0A9P0CQC6</accession>